<gene>
    <name evidence="7" type="ORF">GLOTRDRAFT_103653</name>
</gene>
<proteinExistence type="inferred from homology"/>
<dbReference type="GO" id="GO:0006694">
    <property type="term" value="P:steroid biosynthetic process"/>
    <property type="evidence" value="ECO:0007669"/>
    <property type="project" value="UniProtKB-KW"/>
</dbReference>
<dbReference type="GO" id="GO:0005741">
    <property type="term" value="C:mitochondrial outer membrane"/>
    <property type="evidence" value="ECO:0007669"/>
    <property type="project" value="TreeGrafter"/>
</dbReference>
<dbReference type="PANTHER" id="PTHR43647">
    <property type="entry name" value="DEHYDROGENASE"/>
    <property type="match status" value="1"/>
</dbReference>
<dbReference type="OrthoDB" id="9989144at2759"/>
<evidence type="ECO:0000313" key="7">
    <source>
        <dbReference type="EMBL" id="EPQ59670.1"/>
    </source>
</evidence>
<comment type="similarity">
    <text evidence="6">Belongs to the short-chain dehydrogenases/reductases (SDR) family. ERG27 subfamily.</text>
</comment>
<dbReference type="STRING" id="670483.S7RXL5"/>
<evidence type="ECO:0000256" key="3">
    <source>
        <dbReference type="ARBA" id="ARBA00022955"/>
    </source>
</evidence>
<dbReference type="InterPro" id="IPR051593">
    <property type="entry name" value="Ergosterol_Biosynth_ERG27"/>
</dbReference>
<dbReference type="SUPFAM" id="SSF51735">
    <property type="entry name" value="NAD(P)-binding Rossmann-fold domains"/>
    <property type="match status" value="1"/>
</dbReference>
<dbReference type="EMBL" id="KB469297">
    <property type="protein sequence ID" value="EPQ59670.1"/>
    <property type="molecule type" value="Genomic_DNA"/>
</dbReference>
<keyword evidence="8" id="KW-1185">Reference proteome</keyword>
<dbReference type="GO" id="GO:0000253">
    <property type="term" value="F:3-beta-hydroxysteroid 3-dehydrogenase (NADP+) activity"/>
    <property type="evidence" value="ECO:0007669"/>
    <property type="project" value="TreeGrafter"/>
</dbReference>
<sequence>MSMEKARPIIVVTGANSGIGYGICQRLLFQLSQAHPPDARPQYHLSSKVKPVDVQEHDPIYPCPGLTLIMACRSTKKAEEARTKLLNLLDEEIARRKKRSNYDGHAGTFRRNLRLEIQYLDLSKTSSVLKFGDEISKNYPYVSHLICNAGVVNLIGIDWPEAIKEVLTRPLTAVTAPAFYRQAVGQLSDDGLGWVWQCNVFGHYVLKLLSSTPESLRPARVIWTSSLEGHRSSLDLDDYQLLKTEHSYEASKYQTELIATHLSRQTASKGKIMHFVSHPGVVHTNVFSAALTWFTDALKILAFYFARMLGSPNHPITPLKGAISAVHLCLVSLSVVPLYLANLNWLDPPVKFGSETDRWGNPRIGIQEINKWRDNERDTALLVERCERLYRGLVEAEGRTWTDPDA</sequence>
<name>S7RXL5_GLOTA</name>
<evidence type="ECO:0000313" key="8">
    <source>
        <dbReference type="Proteomes" id="UP000030669"/>
    </source>
</evidence>
<dbReference type="RefSeq" id="XP_007862591.1">
    <property type="nucleotide sequence ID" value="XM_007864400.1"/>
</dbReference>
<organism evidence="7 8">
    <name type="scientific">Gloeophyllum trabeum (strain ATCC 11539 / FP-39264 / Madison 617)</name>
    <name type="common">Brown rot fungus</name>
    <dbReference type="NCBI Taxonomy" id="670483"/>
    <lineage>
        <taxon>Eukaryota</taxon>
        <taxon>Fungi</taxon>
        <taxon>Dikarya</taxon>
        <taxon>Basidiomycota</taxon>
        <taxon>Agaricomycotina</taxon>
        <taxon>Agaricomycetes</taxon>
        <taxon>Gloeophyllales</taxon>
        <taxon>Gloeophyllaceae</taxon>
        <taxon>Gloeophyllum</taxon>
    </lineage>
</organism>
<accession>S7RXL5</accession>
<dbReference type="OMA" id="WTGINWP"/>
<dbReference type="KEGG" id="gtr:GLOTRDRAFT_103653"/>
<dbReference type="eggNOG" id="KOG1478">
    <property type="taxonomic scope" value="Eukaryota"/>
</dbReference>
<evidence type="ECO:0008006" key="9">
    <source>
        <dbReference type="Google" id="ProtNLM"/>
    </source>
</evidence>
<evidence type="ECO:0000256" key="6">
    <source>
        <dbReference type="ARBA" id="ARBA00023593"/>
    </source>
</evidence>
<evidence type="ECO:0000256" key="5">
    <source>
        <dbReference type="ARBA" id="ARBA00023098"/>
    </source>
</evidence>
<keyword evidence="1" id="KW-0444">Lipid biosynthesis</keyword>
<keyword evidence="4" id="KW-0560">Oxidoreductase</keyword>
<dbReference type="GeneID" id="19298595"/>
<dbReference type="HOGENOM" id="CLU_029944_1_1_1"/>
<keyword evidence="5" id="KW-0443">Lipid metabolism</keyword>
<keyword evidence="2" id="KW-0521">NADP</keyword>
<keyword evidence="3" id="KW-0752">Steroid biosynthesis</keyword>
<evidence type="ECO:0000256" key="1">
    <source>
        <dbReference type="ARBA" id="ARBA00022516"/>
    </source>
</evidence>
<evidence type="ECO:0000256" key="2">
    <source>
        <dbReference type="ARBA" id="ARBA00022857"/>
    </source>
</evidence>
<dbReference type="AlphaFoldDB" id="S7RXL5"/>
<protein>
    <recommendedName>
        <fullName evidence="9">NAD P-binding protein</fullName>
    </recommendedName>
</protein>
<dbReference type="Gene3D" id="3.40.50.720">
    <property type="entry name" value="NAD(P)-binding Rossmann-like Domain"/>
    <property type="match status" value="1"/>
</dbReference>
<dbReference type="PANTHER" id="PTHR43647:SF1">
    <property type="entry name" value="3-KETO-STEROID REDUCTASE ERG27"/>
    <property type="match status" value="1"/>
</dbReference>
<dbReference type="GO" id="GO:0005811">
    <property type="term" value="C:lipid droplet"/>
    <property type="evidence" value="ECO:0007669"/>
    <property type="project" value="TreeGrafter"/>
</dbReference>
<evidence type="ECO:0000256" key="4">
    <source>
        <dbReference type="ARBA" id="ARBA00023002"/>
    </source>
</evidence>
<dbReference type="GO" id="GO:0005789">
    <property type="term" value="C:endoplasmic reticulum membrane"/>
    <property type="evidence" value="ECO:0007669"/>
    <property type="project" value="TreeGrafter"/>
</dbReference>
<reference evidence="7 8" key="1">
    <citation type="journal article" date="2012" name="Science">
        <title>The Paleozoic origin of enzymatic lignin decomposition reconstructed from 31 fungal genomes.</title>
        <authorList>
            <person name="Floudas D."/>
            <person name="Binder M."/>
            <person name="Riley R."/>
            <person name="Barry K."/>
            <person name="Blanchette R.A."/>
            <person name="Henrissat B."/>
            <person name="Martinez A.T."/>
            <person name="Otillar R."/>
            <person name="Spatafora J.W."/>
            <person name="Yadav J.S."/>
            <person name="Aerts A."/>
            <person name="Benoit I."/>
            <person name="Boyd A."/>
            <person name="Carlson A."/>
            <person name="Copeland A."/>
            <person name="Coutinho P.M."/>
            <person name="de Vries R.P."/>
            <person name="Ferreira P."/>
            <person name="Findley K."/>
            <person name="Foster B."/>
            <person name="Gaskell J."/>
            <person name="Glotzer D."/>
            <person name="Gorecki P."/>
            <person name="Heitman J."/>
            <person name="Hesse C."/>
            <person name="Hori C."/>
            <person name="Igarashi K."/>
            <person name="Jurgens J.A."/>
            <person name="Kallen N."/>
            <person name="Kersten P."/>
            <person name="Kohler A."/>
            <person name="Kuees U."/>
            <person name="Kumar T.K.A."/>
            <person name="Kuo A."/>
            <person name="LaButti K."/>
            <person name="Larrondo L.F."/>
            <person name="Lindquist E."/>
            <person name="Ling A."/>
            <person name="Lombard V."/>
            <person name="Lucas S."/>
            <person name="Lundell T."/>
            <person name="Martin R."/>
            <person name="McLaughlin D.J."/>
            <person name="Morgenstern I."/>
            <person name="Morin E."/>
            <person name="Murat C."/>
            <person name="Nagy L.G."/>
            <person name="Nolan M."/>
            <person name="Ohm R.A."/>
            <person name="Patyshakuliyeva A."/>
            <person name="Rokas A."/>
            <person name="Ruiz-Duenas F.J."/>
            <person name="Sabat G."/>
            <person name="Salamov A."/>
            <person name="Samejima M."/>
            <person name="Schmutz J."/>
            <person name="Slot J.C."/>
            <person name="St John F."/>
            <person name="Stenlid J."/>
            <person name="Sun H."/>
            <person name="Sun S."/>
            <person name="Syed K."/>
            <person name="Tsang A."/>
            <person name="Wiebenga A."/>
            <person name="Young D."/>
            <person name="Pisabarro A."/>
            <person name="Eastwood D.C."/>
            <person name="Martin F."/>
            <person name="Cullen D."/>
            <person name="Grigoriev I.V."/>
            <person name="Hibbett D.S."/>
        </authorList>
    </citation>
    <scope>NUCLEOTIDE SEQUENCE [LARGE SCALE GENOMIC DNA]</scope>
    <source>
        <strain evidence="7 8">ATCC 11539</strain>
    </source>
</reference>
<dbReference type="InterPro" id="IPR036291">
    <property type="entry name" value="NAD(P)-bd_dom_sf"/>
</dbReference>
<dbReference type="Proteomes" id="UP000030669">
    <property type="component" value="Unassembled WGS sequence"/>
</dbReference>